<keyword evidence="6" id="KW-1185">Reference proteome</keyword>
<evidence type="ECO:0000256" key="2">
    <source>
        <dbReference type="ARBA" id="ARBA00023015"/>
    </source>
</evidence>
<dbReference type="RefSeq" id="WP_131172918.1">
    <property type="nucleotide sequence ID" value="NZ_FXTL01000020.1"/>
</dbReference>
<evidence type="ECO:0000256" key="4">
    <source>
        <dbReference type="ARBA" id="ARBA00023163"/>
    </source>
</evidence>
<reference evidence="5 6" key="1">
    <citation type="submission" date="2019-01" db="EMBL/GenBank/DDBJ databases">
        <title>Lactibacter flavus gen. nov., sp. nov., a novel bacterium of the family Propionibacteriaceae isolated from raw milk and dairy products.</title>
        <authorList>
            <person name="Huptas C."/>
            <person name="Wenning M."/>
            <person name="Breitenwieser F."/>
            <person name="Doll E."/>
            <person name="Von Neubeck M."/>
            <person name="Busse H.-J."/>
            <person name="Scherer S."/>
        </authorList>
    </citation>
    <scope>NUCLEOTIDE SEQUENCE [LARGE SCALE GENOMIC DNA]</scope>
    <source>
        <strain evidence="5 6">DSM 22130</strain>
    </source>
</reference>
<accession>A0A4Q9KI44</accession>
<dbReference type="EMBL" id="SDMR01000019">
    <property type="protein sequence ID" value="TBT93079.1"/>
    <property type="molecule type" value="Genomic_DNA"/>
</dbReference>
<evidence type="ECO:0000313" key="6">
    <source>
        <dbReference type="Proteomes" id="UP000291933"/>
    </source>
</evidence>
<name>A0A4Q9KI44_PROTD</name>
<evidence type="ECO:0000256" key="3">
    <source>
        <dbReference type="ARBA" id="ARBA00023125"/>
    </source>
</evidence>
<sequence>MAVLGDLEQHVMAVLWRAQRPLSVRETHELLHYNREVAYTTVMTVLDRLAKKNVVARELDGRAWLYRSLKSCVDLHADEILGLLAGCGEGHVRSILAQIDARMGEVVVAGQDSCMTTGDPAWTPPARSCAFLAACRAAELNCGDCPSSRAAS</sequence>
<dbReference type="InterPro" id="IPR036388">
    <property type="entry name" value="WH-like_DNA-bd_sf"/>
</dbReference>
<comment type="caution">
    <text evidence="5">The sequence shown here is derived from an EMBL/GenBank/DDBJ whole genome shotgun (WGS) entry which is preliminary data.</text>
</comment>
<organism evidence="5 6">
    <name type="scientific">Propioniciclava tarda</name>
    <dbReference type="NCBI Taxonomy" id="433330"/>
    <lineage>
        <taxon>Bacteria</taxon>
        <taxon>Bacillati</taxon>
        <taxon>Actinomycetota</taxon>
        <taxon>Actinomycetes</taxon>
        <taxon>Propionibacteriales</taxon>
        <taxon>Propionibacteriaceae</taxon>
        <taxon>Propioniciclava</taxon>
    </lineage>
</organism>
<dbReference type="Pfam" id="PF03965">
    <property type="entry name" value="Penicillinase_R"/>
    <property type="match status" value="1"/>
</dbReference>
<dbReference type="InterPro" id="IPR036390">
    <property type="entry name" value="WH_DNA-bd_sf"/>
</dbReference>
<gene>
    <name evidence="5" type="ORF">ET996_12615</name>
</gene>
<keyword evidence="4" id="KW-0804">Transcription</keyword>
<comment type="similarity">
    <text evidence="1">Belongs to the BlaI transcriptional regulatory family.</text>
</comment>
<evidence type="ECO:0000313" key="5">
    <source>
        <dbReference type="EMBL" id="TBT93079.1"/>
    </source>
</evidence>
<dbReference type="Proteomes" id="UP000291933">
    <property type="component" value="Unassembled WGS sequence"/>
</dbReference>
<dbReference type="GO" id="GO:0045892">
    <property type="term" value="P:negative regulation of DNA-templated transcription"/>
    <property type="evidence" value="ECO:0007669"/>
    <property type="project" value="InterPro"/>
</dbReference>
<dbReference type="SUPFAM" id="SSF46785">
    <property type="entry name" value="Winged helix' DNA-binding domain"/>
    <property type="match status" value="1"/>
</dbReference>
<dbReference type="Gene3D" id="1.10.10.10">
    <property type="entry name" value="Winged helix-like DNA-binding domain superfamily/Winged helix DNA-binding domain"/>
    <property type="match status" value="1"/>
</dbReference>
<evidence type="ECO:0000256" key="1">
    <source>
        <dbReference type="ARBA" id="ARBA00011046"/>
    </source>
</evidence>
<keyword evidence="2" id="KW-0805">Transcription regulation</keyword>
<keyword evidence="3" id="KW-0238">DNA-binding</keyword>
<protein>
    <submittedName>
        <fullName evidence="5">Transcriptional regulator</fullName>
    </submittedName>
</protein>
<dbReference type="GO" id="GO:0003677">
    <property type="term" value="F:DNA binding"/>
    <property type="evidence" value="ECO:0007669"/>
    <property type="project" value="UniProtKB-KW"/>
</dbReference>
<proteinExistence type="inferred from homology"/>
<dbReference type="OrthoDB" id="9813987at2"/>
<dbReference type="InterPro" id="IPR005650">
    <property type="entry name" value="BlaI_family"/>
</dbReference>
<dbReference type="AlphaFoldDB" id="A0A4Q9KI44"/>